<dbReference type="InterPro" id="IPR003918">
    <property type="entry name" value="NADH_UbQ_OxRdtase"/>
</dbReference>
<keyword evidence="3 6" id="KW-0812">Transmembrane</keyword>
<dbReference type="PANTHER" id="PTHR43507:SF1">
    <property type="entry name" value="NADH-UBIQUINONE OXIDOREDUCTASE CHAIN 4"/>
    <property type="match status" value="1"/>
</dbReference>
<evidence type="ECO:0000256" key="7">
    <source>
        <dbReference type="SAM" id="Phobius"/>
    </source>
</evidence>
<keyword evidence="9" id="KW-0560">Oxidoreductase</keyword>
<dbReference type="Pfam" id="PF00361">
    <property type="entry name" value="Proton_antipo_M"/>
    <property type="match status" value="1"/>
</dbReference>
<dbReference type="PRINTS" id="PR01437">
    <property type="entry name" value="NUOXDRDTASE4"/>
</dbReference>
<sequence>MNFHLLSLMTWLPLAGAVLMYFTGDSANPATARNARWIALWTSLLVLVLAVVMVVGFNPSVHGFQFVDSAEWIPAYGIGYRMGVDGISLFFVALSALLTPVAVLASWRESRRVRDYMAAFLLLETMTIGMFSALDFLLFYIFFEGVLIPMYLIIGVWGGERRIHAAVKFFLFTLAGSLPMLLALVWMWHHAGTTDMVQLMHTAIAPTTQDWLFVAFLLSFGVKAAVWPMHTWLPDAYGEAPLPGTIMLAAVLSKMGAYGFLRFSLPMLPQATAYFEPFMFALGIIGIVYISFAALAQTDIKRMIAYSSVAHMGLIVVGIFTVTVAGIEGALFQMVSHGLVIAALFLCVGILLARGHSLRLDQLGGLASRMPVYATFLMLFVMANVGLPGTSGFVGEILVMIGAIQANFWVALLVGSGMILSVMYMLVMIRRVLFDKARSVANAVMADIGPREWLMLAPLAVLVIVLGFVPGGLTHIFDGAVQDLVHAHVAALSSGAHARLAMIKQ</sequence>
<dbReference type="RefSeq" id="WP_007422403.1">
    <property type="nucleotide sequence ID" value="NC_009484.1"/>
</dbReference>
<feature type="transmembrane region" description="Helical" evidence="7">
    <location>
        <begin position="116"/>
        <end position="133"/>
    </location>
</feature>
<dbReference type="AlphaFoldDB" id="A5FX20"/>
<dbReference type="GO" id="GO:0015990">
    <property type="term" value="P:electron transport coupled proton transport"/>
    <property type="evidence" value="ECO:0007669"/>
    <property type="project" value="TreeGrafter"/>
</dbReference>
<dbReference type="HOGENOM" id="CLU_007100_4_4_5"/>
<feature type="transmembrane region" description="Helical" evidence="7">
    <location>
        <begin position="35"/>
        <end position="58"/>
    </location>
</feature>
<dbReference type="NCBIfam" id="TIGR01972">
    <property type="entry name" value="NDH_I_M"/>
    <property type="match status" value="1"/>
</dbReference>
<evidence type="ECO:0000256" key="6">
    <source>
        <dbReference type="RuleBase" id="RU000320"/>
    </source>
</evidence>
<keyword evidence="10" id="KW-1185">Reference proteome</keyword>
<comment type="subcellular location">
    <subcellularLocation>
        <location evidence="1">Endomembrane system</location>
        <topology evidence="1">Multi-pass membrane protein</topology>
    </subcellularLocation>
    <subcellularLocation>
        <location evidence="6">Membrane</location>
        <topology evidence="6">Multi-pass membrane protein</topology>
    </subcellularLocation>
</comment>
<feature type="transmembrane region" description="Helical" evidence="7">
    <location>
        <begin position="277"/>
        <end position="296"/>
    </location>
</feature>
<dbReference type="eggNOG" id="COG1008">
    <property type="taxonomic scope" value="Bacteria"/>
</dbReference>
<evidence type="ECO:0000313" key="10">
    <source>
        <dbReference type="Proteomes" id="UP000000245"/>
    </source>
</evidence>
<keyword evidence="5 7" id="KW-0472">Membrane</keyword>
<evidence type="ECO:0000256" key="4">
    <source>
        <dbReference type="ARBA" id="ARBA00022989"/>
    </source>
</evidence>
<dbReference type="GO" id="GO:0048039">
    <property type="term" value="F:ubiquinone binding"/>
    <property type="evidence" value="ECO:0007669"/>
    <property type="project" value="TreeGrafter"/>
</dbReference>
<dbReference type="GO" id="GO:0008137">
    <property type="term" value="F:NADH dehydrogenase (ubiquinone) activity"/>
    <property type="evidence" value="ECO:0007669"/>
    <property type="project" value="InterPro"/>
</dbReference>
<reference evidence="9 10" key="1">
    <citation type="submission" date="2007-05" db="EMBL/GenBank/DDBJ databases">
        <title>Complete sequence of chromosome of Acidiphilium cryptum JF-5.</title>
        <authorList>
            <consortium name="US DOE Joint Genome Institute"/>
            <person name="Copeland A."/>
            <person name="Lucas S."/>
            <person name="Lapidus A."/>
            <person name="Barry K."/>
            <person name="Detter J.C."/>
            <person name="Glavina del Rio T."/>
            <person name="Hammon N."/>
            <person name="Israni S."/>
            <person name="Dalin E."/>
            <person name="Tice H."/>
            <person name="Pitluck S."/>
            <person name="Sims D."/>
            <person name="Brettin T."/>
            <person name="Bruce D."/>
            <person name="Han C."/>
            <person name="Schmutz J."/>
            <person name="Larimer F."/>
            <person name="Land M."/>
            <person name="Hauser L."/>
            <person name="Kyrpides N."/>
            <person name="Kim E."/>
            <person name="Magnuson T."/>
            <person name="Richardson P."/>
        </authorList>
    </citation>
    <scope>NUCLEOTIDE SEQUENCE [LARGE SCALE GENOMIC DNA]</scope>
    <source>
        <strain evidence="9 10">JF-5</strain>
    </source>
</reference>
<feature type="transmembrane region" description="Helical" evidence="7">
    <location>
        <begin position="78"/>
        <end position="104"/>
    </location>
</feature>
<dbReference type="Proteomes" id="UP000000245">
    <property type="component" value="Chromosome"/>
</dbReference>
<protein>
    <submittedName>
        <fullName evidence="9">NADH dehydrogenase subunit M</fullName>
        <ecNumber evidence="9">1.6.5.3</ecNumber>
    </submittedName>
</protein>
<accession>A5FX20</accession>
<dbReference type="GO" id="GO:0012505">
    <property type="term" value="C:endomembrane system"/>
    <property type="evidence" value="ECO:0007669"/>
    <property type="project" value="UniProtKB-SubCell"/>
</dbReference>
<dbReference type="PANTHER" id="PTHR43507">
    <property type="entry name" value="NADH-UBIQUINONE OXIDOREDUCTASE CHAIN 4"/>
    <property type="match status" value="1"/>
</dbReference>
<feature type="transmembrane region" description="Helical" evidence="7">
    <location>
        <begin position="303"/>
        <end position="325"/>
    </location>
</feature>
<comment type="similarity">
    <text evidence="2">Belongs to the complex I subunit 4 family.</text>
</comment>
<feature type="transmembrane region" description="Helical" evidence="7">
    <location>
        <begin position="372"/>
        <end position="394"/>
    </location>
</feature>
<evidence type="ECO:0000313" key="9">
    <source>
        <dbReference type="EMBL" id="ABQ30152.1"/>
    </source>
</evidence>
<dbReference type="KEGG" id="acr:Acry_0933"/>
<feature type="transmembrane region" description="Helical" evidence="7">
    <location>
        <begin position="245"/>
        <end position="265"/>
    </location>
</feature>
<proteinExistence type="inferred from homology"/>
<evidence type="ECO:0000256" key="2">
    <source>
        <dbReference type="ARBA" id="ARBA00009025"/>
    </source>
</evidence>
<dbReference type="InterPro" id="IPR010227">
    <property type="entry name" value="NADH_Q_OxRdtase_chainM/4"/>
</dbReference>
<feature type="transmembrane region" description="Helical" evidence="7">
    <location>
        <begin position="139"/>
        <end position="157"/>
    </location>
</feature>
<dbReference type="STRING" id="349163.Acry_0933"/>
<feature type="transmembrane region" description="Helical" evidence="7">
    <location>
        <begin position="6"/>
        <end position="23"/>
    </location>
</feature>
<organism evidence="9 10">
    <name type="scientific">Acidiphilium cryptum (strain JF-5)</name>
    <dbReference type="NCBI Taxonomy" id="349163"/>
    <lineage>
        <taxon>Bacteria</taxon>
        <taxon>Pseudomonadati</taxon>
        <taxon>Pseudomonadota</taxon>
        <taxon>Alphaproteobacteria</taxon>
        <taxon>Acetobacterales</taxon>
        <taxon>Acidocellaceae</taxon>
        <taxon>Acidiphilium</taxon>
    </lineage>
</organism>
<dbReference type="GO" id="GO:0016020">
    <property type="term" value="C:membrane"/>
    <property type="evidence" value="ECO:0007669"/>
    <property type="project" value="UniProtKB-SubCell"/>
</dbReference>
<feature type="domain" description="NADH:quinone oxidoreductase/Mrp antiporter transmembrane" evidence="8">
    <location>
        <begin position="133"/>
        <end position="416"/>
    </location>
</feature>
<feature type="transmembrane region" description="Helical" evidence="7">
    <location>
        <begin position="211"/>
        <end position="233"/>
    </location>
</feature>
<dbReference type="NCBIfam" id="NF004499">
    <property type="entry name" value="PRK05846.1-3"/>
    <property type="match status" value="1"/>
</dbReference>
<dbReference type="InterPro" id="IPR001750">
    <property type="entry name" value="ND/Mrp_TM"/>
</dbReference>
<feature type="transmembrane region" description="Helical" evidence="7">
    <location>
        <begin position="453"/>
        <end position="473"/>
    </location>
</feature>
<feature type="transmembrane region" description="Helical" evidence="7">
    <location>
        <begin position="406"/>
        <end position="429"/>
    </location>
</feature>
<evidence type="ECO:0000256" key="1">
    <source>
        <dbReference type="ARBA" id="ARBA00004127"/>
    </source>
</evidence>
<dbReference type="EMBL" id="CP000697">
    <property type="protein sequence ID" value="ABQ30152.1"/>
    <property type="molecule type" value="Genomic_DNA"/>
</dbReference>
<evidence type="ECO:0000259" key="8">
    <source>
        <dbReference type="Pfam" id="PF00361"/>
    </source>
</evidence>
<keyword evidence="4 7" id="KW-1133">Transmembrane helix</keyword>
<feature type="transmembrane region" description="Helical" evidence="7">
    <location>
        <begin position="331"/>
        <end position="352"/>
    </location>
</feature>
<evidence type="ECO:0000256" key="5">
    <source>
        <dbReference type="ARBA" id="ARBA00023136"/>
    </source>
</evidence>
<gene>
    <name evidence="9" type="ordered locus">Acry_0933</name>
</gene>
<dbReference type="GO" id="GO:0003954">
    <property type="term" value="F:NADH dehydrogenase activity"/>
    <property type="evidence" value="ECO:0007669"/>
    <property type="project" value="TreeGrafter"/>
</dbReference>
<feature type="transmembrane region" description="Helical" evidence="7">
    <location>
        <begin position="169"/>
        <end position="191"/>
    </location>
</feature>
<dbReference type="GO" id="GO:0042773">
    <property type="term" value="P:ATP synthesis coupled electron transport"/>
    <property type="evidence" value="ECO:0007669"/>
    <property type="project" value="InterPro"/>
</dbReference>
<dbReference type="EC" id="1.6.5.3" evidence="9"/>
<name>A5FX20_ACICJ</name>
<evidence type="ECO:0000256" key="3">
    <source>
        <dbReference type="ARBA" id="ARBA00022692"/>
    </source>
</evidence>